<evidence type="ECO:0000313" key="6">
    <source>
        <dbReference type="EMBL" id="SUK17984.1"/>
    </source>
</evidence>
<dbReference type="PROSITE" id="PS00278">
    <property type="entry name" value="STAPH_STREP_TOXIN_2"/>
    <property type="match status" value="1"/>
</dbReference>
<feature type="signal peptide" evidence="3">
    <location>
        <begin position="1"/>
        <end position="30"/>
    </location>
</feature>
<protein>
    <submittedName>
        <fullName evidence="6">Exotoxin</fullName>
    </submittedName>
</protein>
<evidence type="ECO:0000313" key="7">
    <source>
        <dbReference type="Proteomes" id="UP000254224"/>
    </source>
</evidence>
<dbReference type="Pfam" id="PF09199">
    <property type="entry name" value="SSL_OB"/>
    <property type="match status" value="1"/>
</dbReference>
<dbReference type="Gene3D" id="2.40.50.110">
    <property type="match status" value="1"/>
</dbReference>
<feature type="domain" description="Staphylococcal/Streptococcal toxin beta-grasp" evidence="4">
    <location>
        <begin position="313"/>
        <end position="405"/>
    </location>
</feature>
<evidence type="ECO:0000256" key="3">
    <source>
        <dbReference type="SAM" id="SignalP"/>
    </source>
</evidence>
<dbReference type="GO" id="GO:0005576">
    <property type="term" value="C:extracellular region"/>
    <property type="evidence" value="ECO:0007669"/>
    <property type="project" value="InterPro"/>
</dbReference>
<evidence type="ECO:0000259" key="4">
    <source>
        <dbReference type="Pfam" id="PF02876"/>
    </source>
</evidence>
<comment type="caution">
    <text evidence="6">The sequence shown here is derived from an EMBL/GenBank/DDBJ whole genome shotgun (WGS) entry which is preliminary data.</text>
</comment>
<dbReference type="InterPro" id="IPR008375">
    <property type="entry name" value="Staph_exotoxin"/>
</dbReference>
<evidence type="ECO:0000259" key="5">
    <source>
        <dbReference type="Pfam" id="PF09199"/>
    </source>
</evidence>
<name>A0A8G2M8A4_STAAU</name>
<dbReference type="SUPFAM" id="SSF54334">
    <property type="entry name" value="Superantigen toxins, C-terminal domain"/>
    <property type="match status" value="1"/>
</dbReference>
<dbReference type="InterPro" id="IPR006126">
    <property type="entry name" value="Staph/Strept_toxin_CS"/>
</dbReference>
<dbReference type="SUPFAM" id="SSF50203">
    <property type="entry name" value="Bacterial enterotoxins"/>
    <property type="match status" value="1"/>
</dbReference>
<dbReference type="Gene3D" id="3.10.20.120">
    <property type="match status" value="1"/>
</dbReference>
<keyword evidence="3" id="KW-0732">Signal</keyword>
<dbReference type="InterPro" id="IPR008992">
    <property type="entry name" value="Enterotoxin"/>
</dbReference>
<reference evidence="6 7" key="1">
    <citation type="submission" date="2018-06" db="EMBL/GenBank/DDBJ databases">
        <authorList>
            <consortium name="Pathogen Informatics"/>
            <person name="Doyle S."/>
        </authorList>
    </citation>
    <scope>NUCLEOTIDE SEQUENCE [LARGE SCALE GENOMIC DNA]</scope>
    <source>
        <strain evidence="6 7">NCTC7972</strain>
    </source>
</reference>
<feature type="chain" id="PRO_5034946291" evidence="3">
    <location>
        <begin position="31"/>
        <end position="408"/>
    </location>
</feature>
<comment type="similarity">
    <text evidence="1">Belongs to the staphylococcal/streptococcal toxin family.</text>
</comment>
<dbReference type="PRINTS" id="PR01800">
    <property type="entry name" value="STAPHEXOTOXN"/>
</dbReference>
<gene>
    <name evidence="6" type="ORF">NCTC7972_01524</name>
</gene>
<dbReference type="Proteomes" id="UP000254224">
    <property type="component" value="Unassembled WGS sequence"/>
</dbReference>
<feature type="compositionally biased region" description="Polar residues" evidence="2">
    <location>
        <begin position="60"/>
        <end position="164"/>
    </location>
</feature>
<accession>A0A8G2M8A4</accession>
<dbReference type="EMBL" id="UHAI01000002">
    <property type="protein sequence ID" value="SUK17984.1"/>
    <property type="molecule type" value="Genomic_DNA"/>
</dbReference>
<dbReference type="InterPro" id="IPR013307">
    <property type="entry name" value="Superantigen_bac"/>
</dbReference>
<dbReference type="RefSeq" id="WP_043054727.1">
    <property type="nucleotide sequence ID" value="NZ_JXHX01000060.1"/>
</dbReference>
<proteinExistence type="inferred from homology"/>
<dbReference type="InterPro" id="IPR006123">
    <property type="entry name" value="Toxin_b-grasp_Staph/Strep"/>
</dbReference>
<dbReference type="InterPro" id="IPR015282">
    <property type="entry name" value="SSL_OB"/>
</dbReference>
<evidence type="ECO:0000256" key="2">
    <source>
        <dbReference type="SAM" id="MobiDB-lite"/>
    </source>
</evidence>
<dbReference type="Pfam" id="PF02876">
    <property type="entry name" value="Stap_Strp_tox_C"/>
    <property type="match status" value="1"/>
</dbReference>
<evidence type="ECO:0000256" key="1">
    <source>
        <dbReference type="ARBA" id="ARBA00008401"/>
    </source>
</evidence>
<feature type="compositionally biased region" description="Low complexity" evidence="2">
    <location>
        <begin position="165"/>
        <end position="181"/>
    </location>
</feature>
<dbReference type="PRINTS" id="PR01898">
    <property type="entry name" value="SAGSUPRFAMLY"/>
</dbReference>
<sequence>MKIRTIVKASLALGLVTTGASIVTTQSAQAEVVSALKAEQLAMISVSPSAITTTTQAVNAEQNRTANPEQASKSNTENVSTSLSTKTEQASKSNTENVSTSLSTKTEQAPKSNTENVSTSLSTKTEQAPKSNTENVSTSLSTKTEQAPKSNIQKATTSPSTKVEATQPTPNSTTPPNAQPQSPQPTPNPTTLPSSNVETQQPQSSTTKQAHKEINPKYKDLRTYYTKPSLEFEKQFGFMLKPWTTVRFMNVIPDWFIYKIALVGKDDKKYKDGPYDNIDVFIVLEDNKYQLKKYSVGGITKTNSKKVDHKAELSITKKDEKGKILHDVSEYKITKEEISLKELDFKLRKQLIEQHNLYGNIGSGTIVIKTKNGGKYTFELHKKLQEHRMADAIDGTSIDRIEVNLTSS</sequence>
<feature type="region of interest" description="Disordered" evidence="2">
    <location>
        <begin position="60"/>
        <end position="215"/>
    </location>
</feature>
<feature type="domain" description="Staphylococcal superantigen-like OB-fold" evidence="5">
    <location>
        <begin position="219"/>
        <end position="303"/>
    </location>
</feature>
<dbReference type="AlphaFoldDB" id="A0A8G2M8A4"/>
<dbReference type="InterPro" id="IPR016091">
    <property type="entry name" value="SuperAg_toxin_C"/>
</dbReference>
<organism evidence="6 7">
    <name type="scientific">Staphylococcus aureus</name>
    <dbReference type="NCBI Taxonomy" id="1280"/>
    <lineage>
        <taxon>Bacteria</taxon>
        <taxon>Bacillati</taxon>
        <taxon>Bacillota</taxon>
        <taxon>Bacilli</taxon>
        <taxon>Bacillales</taxon>
        <taxon>Staphylococcaceae</taxon>
        <taxon>Staphylococcus</taxon>
    </lineage>
</organism>
<feature type="compositionally biased region" description="Polar residues" evidence="2">
    <location>
        <begin position="197"/>
        <end position="208"/>
    </location>
</feature>